<feature type="binding site" evidence="15">
    <location>
        <position position="406"/>
    </location>
    <ligand>
        <name>Zn(2+)</name>
        <dbReference type="ChEBI" id="CHEBI:29105"/>
    </ligand>
</feature>
<dbReference type="Pfam" id="PF03119">
    <property type="entry name" value="DNA_ligase_ZBD"/>
    <property type="match status" value="1"/>
</dbReference>
<dbReference type="SMART" id="SM00278">
    <property type="entry name" value="HhH1"/>
    <property type="match status" value="3"/>
</dbReference>
<dbReference type="SUPFAM" id="SSF52113">
    <property type="entry name" value="BRCT domain"/>
    <property type="match status" value="1"/>
</dbReference>
<dbReference type="GO" id="GO:0006281">
    <property type="term" value="P:DNA repair"/>
    <property type="evidence" value="ECO:0007669"/>
    <property type="project" value="UniProtKB-KW"/>
</dbReference>
<evidence type="ECO:0000256" key="13">
    <source>
        <dbReference type="ARBA" id="ARBA00034005"/>
    </source>
</evidence>
<feature type="binding site" evidence="15">
    <location>
        <begin position="33"/>
        <end position="37"/>
    </location>
    <ligand>
        <name>NAD(+)</name>
        <dbReference type="ChEBI" id="CHEBI:57540"/>
    </ligand>
</feature>
<keyword evidence="7 15" id="KW-0227">DNA damage</keyword>
<dbReference type="GO" id="GO:0006260">
    <property type="term" value="P:DNA replication"/>
    <property type="evidence" value="ECO:0007669"/>
    <property type="project" value="UniProtKB-KW"/>
</dbReference>
<dbReference type="PROSITE" id="PS01055">
    <property type="entry name" value="DNA_LIGASE_N1"/>
    <property type="match status" value="1"/>
</dbReference>
<dbReference type="Pfam" id="PF01653">
    <property type="entry name" value="DNA_ligase_aden"/>
    <property type="match status" value="1"/>
</dbReference>
<dbReference type="Pfam" id="PF03120">
    <property type="entry name" value="OB_DNA_ligase"/>
    <property type="match status" value="1"/>
</dbReference>
<feature type="active site" description="N6-AMP-lysine intermediate" evidence="15">
    <location>
        <position position="114"/>
    </location>
</feature>
<comment type="catalytic activity">
    <reaction evidence="13 15 16">
        <text>NAD(+) + (deoxyribonucleotide)n-3'-hydroxyl + 5'-phospho-(deoxyribonucleotide)m = (deoxyribonucleotide)n+m + AMP + beta-nicotinamide D-nucleotide.</text>
        <dbReference type="EC" id="6.5.1.2"/>
    </reaction>
</comment>
<feature type="binding site" evidence="15">
    <location>
        <position position="426"/>
    </location>
    <ligand>
        <name>Zn(2+)</name>
        <dbReference type="ChEBI" id="CHEBI:29105"/>
    </ligand>
</feature>
<dbReference type="InterPro" id="IPR013840">
    <property type="entry name" value="DNAligase_N"/>
</dbReference>
<comment type="caution">
    <text evidence="18">The sequence shown here is derived from an EMBL/GenBank/DDBJ whole genome shotgun (WGS) entry which is preliminary data.</text>
</comment>
<dbReference type="SUPFAM" id="SSF47781">
    <property type="entry name" value="RuvA domain 2-like"/>
    <property type="match status" value="1"/>
</dbReference>
<reference evidence="18 19" key="1">
    <citation type="journal article" date="2014" name="Genome Announc.">
        <title>The Genome of the Predominant Equine Lactobacillus Species, Lactobacillus equi, Is Reflective of Its Lifestyle Adaptations to an Herbivorous Host.</title>
        <authorList>
            <person name="O'Donnell M.M."/>
            <person name="Harris H.M."/>
            <person name="O'Toole P.W."/>
            <person name="Ross R.P."/>
        </authorList>
    </citation>
    <scope>NUCLEOTIDE SEQUENCE [LARGE SCALE GENOMIC DNA]</scope>
    <source>
        <strain evidence="18 19">DPC 6820</strain>
    </source>
</reference>
<dbReference type="EC" id="6.5.1.2" evidence="2 15"/>
<dbReference type="InterPro" id="IPR012340">
    <property type="entry name" value="NA-bd_OB-fold"/>
</dbReference>
<dbReference type="AlphaFoldDB" id="V7HSK0"/>
<keyword evidence="9 15" id="KW-0460">Magnesium</keyword>
<dbReference type="PANTHER" id="PTHR23389">
    <property type="entry name" value="CHROMOSOME TRANSMISSION FIDELITY FACTOR 18"/>
    <property type="match status" value="1"/>
</dbReference>
<keyword evidence="5 15" id="KW-0235">DNA replication</keyword>
<dbReference type="InterPro" id="IPR010994">
    <property type="entry name" value="RuvA_2-like"/>
</dbReference>
<keyword evidence="8 15" id="KW-0862">Zinc</keyword>
<dbReference type="PIRSF" id="PIRSF001604">
    <property type="entry name" value="LigA"/>
    <property type="match status" value="1"/>
</dbReference>
<keyword evidence="11 15" id="KW-0234">DNA repair</keyword>
<keyword evidence="10 15" id="KW-0520">NAD</keyword>
<dbReference type="InterPro" id="IPR033136">
    <property type="entry name" value="DNA_ligase_CS"/>
</dbReference>
<dbReference type="SMART" id="SM00532">
    <property type="entry name" value="LIGANc"/>
    <property type="match status" value="1"/>
</dbReference>
<sequence length="671" mass="74084">MEAQVRQEMQALISKLNTWSQEYYVNDQPTVEDYVYDEAYAKLLKLEADYPDLKQADSPTNRVGGKVLDGFAKVDHEIPMLSLGDVFSKAELAEFTQKLAENVGQDLAYNCELKIDGLAISLTYEKGKFIKGSTRGNGLIGEDITENLKTIKAIPLTLKEPVSVEVRGECYMPKDSFVKLNQAREQEGLPVFANPRNAAAGSLRQLDSKITAQRNLSVFLYYVMEPEKFGITTQAQALKQMQAWGLKVDEHAHLATSQAEIDAYIDQYHDQRQELAYEIDGIVLKANDLTTQKIVGNTVKVPRWAIAYKFPPDEEETVVRDIEWTVGRTGVVTPTAVMDPVTLAGTTVARASLHNPDYLQQKDIRLGDTVKLHKAGDIIPEISMVVLDKRPADSEVYAIPTVCPECSSELVHLDGEVALRCLNPHCPALVKESLAHFASRNAMNIDGLGPKIIDRLFSAHLIQDVADLYYLQASDLEGMDKFKEKSITKLLTAIDNSRHNSIERLIFGLGIRHVGSKAGLLLAQKFKSMDQLMLAQPEEIAQVEGLGEVIAQSVVTYFANEDVQAIIVKLKQAGLNMDYQGLDEAQLATLNADSPVNGKTIVLTGTFANFKRSEAKTWLEAHGAKVTGSVSKKTDVLIAGEKAGSKLTKAQELGVEVWNDSTLTELMEAKN</sequence>
<dbReference type="PROSITE" id="PS01056">
    <property type="entry name" value="DNA_LIGASE_N2"/>
    <property type="match status" value="1"/>
</dbReference>
<dbReference type="GO" id="GO:0003911">
    <property type="term" value="F:DNA ligase (NAD+) activity"/>
    <property type="evidence" value="ECO:0007669"/>
    <property type="project" value="UniProtKB-UniRule"/>
</dbReference>
<keyword evidence="6 15" id="KW-0479">Metal-binding</keyword>
<dbReference type="CDD" id="cd17748">
    <property type="entry name" value="BRCT_DNA_ligase_like"/>
    <property type="match status" value="1"/>
</dbReference>
<evidence type="ECO:0000256" key="5">
    <source>
        <dbReference type="ARBA" id="ARBA00022705"/>
    </source>
</evidence>
<evidence type="ECO:0000256" key="4">
    <source>
        <dbReference type="ARBA" id="ARBA00022598"/>
    </source>
</evidence>
<comment type="function">
    <text evidence="1 15">DNA ligase that catalyzes the formation of phosphodiester linkages between 5'-phosphoryl and 3'-hydroxyl groups in double-stranded DNA using NAD as a coenzyme and as the energy source for the reaction. It is essential for DNA replication and repair of damaged DNA.</text>
</comment>
<dbReference type="Pfam" id="PF00533">
    <property type="entry name" value="BRCT"/>
    <property type="match status" value="1"/>
</dbReference>
<dbReference type="PROSITE" id="PS50172">
    <property type="entry name" value="BRCT"/>
    <property type="match status" value="1"/>
</dbReference>
<dbReference type="InterPro" id="IPR036420">
    <property type="entry name" value="BRCT_dom_sf"/>
</dbReference>
<evidence type="ECO:0000256" key="15">
    <source>
        <dbReference type="HAMAP-Rule" id="MF_01588"/>
    </source>
</evidence>
<gene>
    <name evidence="15" type="primary">ligA</name>
    <name evidence="18" type="ORF">LEQ_1325c</name>
</gene>
<dbReference type="FunFam" id="1.10.150.20:FF:000007">
    <property type="entry name" value="DNA ligase"/>
    <property type="match status" value="1"/>
</dbReference>
<feature type="binding site" evidence="15">
    <location>
        <position position="285"/>
    </location>
    <ligand>
        <name>NAD(+)</name>
        <dbReference type="ChEBI" id="CHEBI:57540"/>
    </ligand>
</feature>
<dbReference type="Proteomes" id="UP000018559">
    <property type="component" value="Unassembled WGS sequence"/>
</dbReference>
<dbReference type="Gene3D" id="2.40.50.140">
    <property type="entry name" value="Nucleic acid-binding proteins"/>
    <property type="match status" value="1"/>
</dbReference>
<keyword evidence="4 15" id="KW-0436">Ligase</keyword>
<dbReference type="NCBIfam" id="TIGR00575">
    <property type="entry name" value="dnlj"/>
    <property type="match status" value="1"/>
</dbReference>
<feature type="binding site" evidence="15">
    <location>
        <position position="309"/>
    </location>
    <ligand>
        <name>NAD(+)</name>
        <dbReference type="ChEBI" id="CHEBI:57540"/>
    </ligand>
</feature>
<dbReference type="GO" id="GO:0005829">
    <property type="term" value="C:cytosol"/>
    <property type="evidence" value="ECO:0007669"/>
    <property type="project" value="TreeGrafter"/>
</dbReference>
<protein>
    <recommendedName>
        <fullName evidence="3 15">DNA ligase</fullName>
        <ecNumber evidence="2 15">6.5.1.2</ecNumber>
    </recommendedName>
    <alternativeName>
        <fullName evidence="15">Polydeoxyribonucleotide synthase [NAD(+)]</fullName>
    </alternativeName>
</protein>
<dbReference type="Pfam" id="PF12826">
    <property type="entry name" value="HHH_2"/>
    <property type="match status" value="1"/>
</dbReference>
<dbReference type="InterPro" id="IPR041663">
    <property type="entry name" value="DisA/LigA_HHH"/>
</dbReference>
<dbReference type="EMBL" id="AWWH01000199">
    <property type="protein sequence ID" value="ETA73214.1"/>
    <property type="molecule type" value="Genomic_DNA"/>
</dbReference>
<evidence type="ECO:0000256" key="1">
    <source>
        <dbReference type="ARBA" id="ARBA00004067"/>
    </source>
</evidence>
<dbReference type="FunFam" id="2.40.50.140:FF:000012">
    <property type="entry name" value="DNA ligase"/>
    <property type="match status" value="1"/>
</dbReference>
<evidence type="ECO:0000256" key="8">
    <source>
        <dbReference type="ARBA" id="ARBA00022833"/>
    </source>
</evidence>
<accession>V7HSK0</accession>
<evidence type="ECO:0000256" key="7">
    <source>
        <dbReference type="ARBA" id="ARBA00022763"/>
    </source>
</evidence>
<evidence type="ECO:0000256" key="3">
    <source>
        <dbReference type="ARBA" id="ARBA00013308"/>
    </source>
</evidence>
<feature type="binding site" evidence="15">
    <location>
        <position position="135"/>
    </location>
    <ligand>
        <name>NAD(+)</name>
        <dbReference type="ChEBI" id="CHEBI:57540"/>
    </ligand>
</feature>
<dbReference type="FunFam" id="1.10.150.20:FF:000006">
    <property type="entry name" value="DNA ligase"/>
    <property type="match status" value="1"/>
</dbReference>
<dbReference type="Gene3D" id="6.20.10.30">
    <property type="match status" value="1"/>
</dbReference>
<feature type="binding site" evidence="15">
    <location>
        <position position="403"/>
    </location>
    <ligand>
        <name>Zn(2+)</name>
        <dbReference type="ChEBI" id="CHEBI:29105"/>
    </ligand>
</feature>
<dbReference type="InterPro" id="IPR013839">
    <property type="entry name" value="DNAligase_adenylation"/>
</dbReference>
<dbReference type="GO" id="GO:0003677">
    <property type="term" value="F:DNA binding"/>
    <property type="evidence" value="ECO:0007669"/>
    <property type="project" value="InterPro"/>
</dbReference>
<dbReference type="InterPro" id="IPR001679">
    <property type="entry name" value="DNA_ligase"/>
</dbReference>
<dbReference type="Gene3D" id="3.30.470.30">
    <property type="entry name" value="DNA ligase/mRNA capping enzyme"/>
    <property type="match status" value="1"/>
</dbReference>
<dbReference type="Gene3D" id="1.10.150.20">
    <property type="entry name" value="5' to 3' exonuclease, C-terminal subdomain"/>
    <property type="match status" value="2"/>
</dbReference>
<evidence type="ECO:0000259" key="17">
    <source>
        <dbReference type="PROSITE" id="PS50172"/>
    </source>
</evidence>
<evidence type="ECO:0000256" key="2">
    <source>
        <dbReference type="ARBA" id="ARBA00012722"/>
    </source>
</evidence>
<evidence type="ECO:0000256" key="11">
    <source>
        <dbReference type="ARBA" id="ARBA00023204"/>
    </source>
</evidence>
<dbReference type="SUPFAM" id="SSF50249">
    <property type="entry name" value="Nucleic acid-binding proteins"/>
    <property type="match status" value="1"/>
</dbReference>
<evidence type="ECO:0000313" key="18">
    <source>
        <dbReference type="EMBL" id="ETA73214.1"/>
    </source>
</evidence>
<evidence type="ECO:0000256" key="9">
    <source>
        <dbReference type="ARBA" id="ARBA00022842"/>
    </source>
</evidence>
<dbReference type="CDD" id="cd00114">
    <property type="entry name" value="LIGANc"/>
    <property type="match status" value="1"/>
</dbReference>
<dbReference type="InterPro" id="IPR018239">
    <property type="entry name" value="DNA_ligase_AS"/>
</dbReference>
<dbReference type="Gene3D" id="1.10.287.610">
    <property type="entry name" value="Helix hairpin bin"/>
    <property type="match status" value="1"/>
</dbReference>
<dbReference type="InterPro" id="IPR001357">
    <property type="entry name" value="BRCT_dom"/>
</dbReference>
<dbReference type="SMART" id="SM00292">
    <property type="entry name" value="BRCT"/>
    <property type="match status" value="1"/>
</dbReference>
<dbReference type="InterPro" id="IPR004149">
    <property type="entry name" value="Znf_DNAligase_C4"/>
</dbReference>
<evidence type="ECO:0000256" key="10">
    <source>
        <dbReference type="ARBA" id="ARBA00023027"/>
    </source>
</evidence>
<evidence type="ECO:0000256" key="16">
    <source>
        <dbReference type="RuleBase" id="RU000618"/>
    </source>
</evidence>
<feature type="binding site" evidence="15">
    <location>
        <position position="421"/>
    </location>
    <ligand>
        <name>Zn(2+)</name>
        <dbReference type="ChEBI" id="CHEBI:29105"/>
    </ligand>
</feature>
<keyword evidence="12 15" id="KW-0464">Manganese</keyword>
<evidence type="ECO:0000313" key="19">
    <source>
        <dbReference type="Proteomes" id="UP000018559"/>
    </source>
</evidence>
<dbReference type="GO" id="GO:0046872">
    <property type="term" value="F:metal ion binding"/>
    <property type="evidence" value="ECO:0007669"/>
    <property type="project" value="UniProtKB-KW"/>
</dbReference>
<dbReference type="PATRIC" id="fig|1392007.3.peg.1980"/>
<dbReference type="SUPFAM" id="SSF56091">
    <property type="entry name" value="DNA ligase/mRNA capping enzyme, catalytic domain"/>
    <property type="match status" value="1"/>
</dbReference>
<feature type="binding site" evidence="15">
    <location>
        <position position="112"/>
    </location>
    <ligand>
        <name>NAD(+)</name>
        <dbReference type="ChEBI" id="CHEBI:57540"/>
    </ligand>
</feature>
<keyword evidence="19" id="KW-1185">Reference proteome</keyword>
<organism evidence="18 19">
    <name type="scientific">Ligilactobacillus equi DPC 6820</name>
    <dbReference type="NCBI Taxonomy" id="1392007"/>
    <lineage>
        <taxon>Bacteria</taxon>
        <taxon>Bacillati</taxon>
        <taxon>Bacillota</taxon>
        <taxon>Bacilli</taxon>
        <taxon>Lactobacillales</taxon>
        <taxon>Lactobacillaceae</taxon>
        <taxon>Ligilactobacillus</taxon>
    </lineage>
</organism>
<dbReference type="Gene3D" id="3.40.50.10190">
    <property type="entry name" value="BRCT domain"/>
    <property type="match status" value="1"/>
</dbReference>
<dbReference type="RefSeq" id="WP_023860557.1">
    <property type="nucleotide sequence ID" value="NZ_AWWH01000199.1"/>
</dbReference>
<evidence type="ECO:0000256" key="6">
    <source>
        <dbReference type="ARBA" id="ARBA00022723"/>
    </source>
</evidence>
<name>V7HSK0_9LACO</name>
<evidence type="ECO:0000256" key="14">
    <source>
        <dbReference type="ARBA" id="ARBA00060881"/>
    </source>
</evidence>
<feature type="domain" description="BRCT" evidence="17">
    <location>
        <begin position="591"/>
        <end position="671"/>
    </location>
</feature>
<feature type="binding site" evidence="15">
    <location>
        <position position="169"/>
    </location>
    <ligand>
        <name>NAD(+)</name>
        <dbReference type="ChEBI" id="CHEBI:57540"/>
    </ligand>
</feature>
<evidence type="ECO:0000256" key="12">
    <source>
        <dbReference type="ARBA" id="ARBA00023211"/>
    </source>
</evidence>
<dbReference type="NCBIfam" id="NF005932">
    <property type="entry name" value="PRK07956.1"/>
    <property type="match status" value="1"/>
</dbReference>
<feature type="binding site" evidence="15">
    <location>
        <begin position="82"/>
        <end position="83"/>
    </location>
    <ligand>
        <name>NAD(+)</name>
        <dbReference type="ChEBI" id="CHEBI:57540"/>
    </ligand>
</feature>
<dbReference type="InterPro" id="IPR003583">
    <property type="entry name" value="Hlx-hairpin-Hlx_DNA-bd_motif"/>
</dbReference>
<dbReference type="PANTHER" id="PTHR23389:SF9">
    <property type="entry name" value="DNA LIGASE"/>
    <property type="match status" value="1"/>
</dbReference>
<proteinExistence type="inferred from homology"/>
<dbReference type="HAMAP" id="MF_01588">
    <property type="entry name" value="DNA_ligase_A"/>
    <property type="match status" value="1"/>
</dbReference>
<comment type="similarity">
    <text evidence="14 15">Belongs to the NAD-dependent DNA ligase family. LigA subfamily.</text>
</comment>
<dbReference type="FunFam" id="3.30.470.30:FF:000001">
    <property type="entry name" value="DNA ligase"/>
    <property type="match status" value="1"/>
</dbReference>
<comment type="cofactor">
    <cofactor evidence="15">
        <name>Mg(2+)</name>
        <dbReference type="ChEBI" id="CHEBI:18420"/>
    </cofactor>
    <cofactor evidence="15">
        <name>Mn(2+)</name>
        <dbReference type="ChEBI" id="CHEBI:29035"/>
    </cofactor>
</comment>
<dbReference type="InterPro" id="IPR004150">
    <property type="entry name" value="NAD_DNA_ligase_OB"/>
</dbReference>